<dbReference type="AlphaFoldDB" id="A0A5E7ZFV1"/>
<evidence type="ECO:0000259" key="1">
    <source>
        <dbReference type="PROSITE" id="PS51186"/>
    </source>
</evidence>
<evidence type="ECO:0000313" key="3">
    <source>
        <dbReference type="Proteomes" id="UP000326857"/>
    </source>
</evidence>
<proteinExistence type="predicted"/>
<dbReference type="SUPFAM" id="SSF55729">
    <property type="entry name" value="Acyl-CoA N-acyltransferases (Nat)"/>
    <property type="match status" value="1"/>
</dbReference>
<gene>
    <name evidence="2" type="ORF">SPHINGO391_440346</name>
</gene>
<dbReference type="Gene3D" id="3.40.630.30">
    <property type="match status" value="1"/>
</dbReference>
<dbReference type="EMBL" id="CABVLI010000039">
    <property type="protein sequence ID" value="VVT15479.1"/>
    <property type="molecule type" value="Genomic_DNA"/>
</dbReference>
<dbReference type="InterPro" id="IPR016181">
    <property type="entry name" value="Acyl_CoA_acyltransferase"/>
</dbReference>
<evidence type="ECO:0000313" key="2">
    <source>
        <dbReference type="EMBL" id="VVT15479.1"/>
    </source>
</evidence>
<dbReference type="InterPro" id="IPR000182">
    <property type="entry name" value="GNAT_dom"/>
</dbReference>
<dbReference type="PROSITE" id="PS51186">
    <property type="entry name" value="GNAT"/>
    <property type="match status" value="1"/>
</dbReference>
<accession>A0A5E7ZFV1</accession>
<protein>
    <submittedName>
        <fullName evidence="2">GCN5 family acetyltransferase</fullName>
    </submittedName>
</protein>
<name>A0A5E7ZFV1_9SPHN</name>
<organism evidence="2 3">
    <name type="scientific">Sphingomonas aurantiaca</name>
    <dbReference type="NCBI Taxonomy" id="185949"/>
    <lineage>
        <taxon>Bacteria</taxon>
        <taxon>Pseudomonadati</taxon>
        <taxon>Pseudomonadota</taxon>
        <taxon>Alphaproteobacteria</taxon>
        <taxon>Sphingomonadales</taxon>
        <taxon>Sphingomonadaceae</taxon>
        <taxon>Sphingomonas</taxon>
    </lineage>
</organism>
<dbReference type="Pfam" id="PF00583">
    <property type="entry name" value="Acetyltransf_1"/>
    <property type="match status" value="1"/>
</dbReference>
<keyword evidence="2" id="KW-0808">Transferase</keyword>
<dbReference type="GO" id="GO:0016747">
    <property type="term" value="F:acyltransferase activity, transferring groups other than amino-acyl groups"/>
    <property type="evidence" value="ECO:0007669"/>
    <property type="project" value="InterPro"/>
</dbReference>
<reference evidence="2 3" key="1">
    <citation type="submission" date="2019-09" db="EMBL/GenBank/DDBJ databases">
        <authorList>
            <person name="Dittami M. S."/>
        </authorList>
    </citation>
    <scope>NUCLEOTIDE SEQUENCE [LARGE SCALE GENOMIC DNA]</scope>
    <source>
        <strain evidence="2">SPHINGO391</strain>
    </source>
</reference>
<feature type="domain" description="N-acetyltransferase" evidence="1">
    <location>
        <begin position="4"/>
        <end position="154"/>
    </location>
</feature>
<dbReference type="Proteomes" id="UP000326857">
    <property type="component" value="Unassembled WGS sequence"/>
</dbReference>
<sequence>MTMILTRRYETKDRAAVLAIFDSNLPDYFGAGDREWLEETLDDPDGPAFVVDVDGIPSAFGGYEIWEHYDKALLFWGMVARAHHGSGIGKLLLFERLLHVATSAEPATRYVTVDTSPQVSPFFQHCGFELTSVWPGGYRSGMDMHELRFDLAATSPADLIAARDAALARCLAGSMAGRP</sequence>